<dbReference type="RefSeq" id="WP_188902759.1">
    <property type="nucleotide sequence ID" value="NZ_BMOM01000008.1"/>
</dbReference>
<accession>A0ABQ2GPE3</accession>
<evidence type="ECO:0000259" key="6">
    <source>
        <dbReference type="Pfam" id="PF01555"/>
    </source>
</evidence>
<reference evidence="8" key="1">
    <citation type="journal article" date="2019" name="Int. J. Syst. Evol. Microbiol.">
        <title>The Global Catalogue of Microorganisms (GCM) 10K type strain sequencing project: providing services to taxonomists for standard genome sequencing and annotation.</title>
        <authorList>
            <consortium name="The Broad Institute Genomics Platform"/>
            <consortium name="The Broad Institute Genome Sequencing Center for Infectious Disease"/>
            <person name="Wu L."/>
            <person name="Ma J."/>
        </authorList>
    </citation>
    <scope>NUCLEOTIDE SEQUENCE [LARGE SCALE GENOMIC DNA]</scope>
    <source>
        <strain evidence="8">JCM 15443</strain>
    </source>
</reference>
<dbReference type="Gene3D" id="3.40.50.150">
    <property type="entry name" value="Vaccinia Virus protein VP39"/>
    <property type="match status" value="1"/>
</dbReference>
<evidence type="ECO:0000256" key="1">
    <source>
        <dbReference type="ARBA" id="ARBA00006594"/>
    </source>
</evidence>
<dbReference type="EMBL" id="BMOM01000008">
    <property type="protein sequence ID" value="GGM06673.1"/>
    <property type="molecule type" value="Genomic_DNA"/>
</dbReference>
<evidence type="ECO:0000313" key="7">
    <source>
        <dbReference type="EMBL" id="GGM06673.1"/>
    </source>
</evidence>
<evidence type="ECO:0000256" key="3">
    <source>
        <dbReference type="ARBA" id="ARBA00022679"/>
    </source>
</evidence>
<gene>
    <name evidence="7" type="ORF">GCM10010841_13650</name>
</gene>
<protein>
    <recommendedName>
        <fullName evidence="6">DNA methylase N-4/N-6 domain-containing protein</fullName>
    </recommendedName>
</protein>
<evidence type="ECO:0000256" key="4">
    <source>
        <dbReference type="ARBA" id="ARBA00022691"/>
    </source>
</evidence>
<dbReference type="SUPFAM" id="SSF53335">
    <property type="entry name" value="S-adenosyl-L-methionine-dependent methyltransferases"/>
    <property type="match status" value="1"/>
</dbReference>
<dbReference type="PIRSF" id="PIRSF015855">
    <property type="entry name" value="TypeIII_Mtase_mKpnI"/>
    <property type="match status" value="1"/>
</dbReference>
<comment type="caution">
    <text evidence="7">The sequence shown here is derived from an EMBL/GenBank/DDBJ whole genome shotgun (WGS) entry which is preliminary data.</text>
</comment>
<dbReference type="InterPro" id="IPR002052">
    <property type="entry name" value="DNA_methylase_N6_adenine_CS"/>
</dbReference>
<dbReference type="InterPro" id="IPR002295">
    <property type="entry name" value="N4/N6-MTase_EcoPI_Mod-like"/>
</dbReference>
<keyword evidence="4" id="KW-0949">S-adenosyl-L-methionine</keyword>
<comment type="similarity">
    <text evidence="1">Belongs to the N(4)/N(6)-methyltransferase family.</text>
</comment>
<dbReference type="PROSITE" id="PS00092">
    <property type="entry name" value="N6_MTASE"/>
    <property type="match status" value="1"/>
</dbReference>
<keyword evidence="8" id="KW-1185">Reference proteome</keyword>
<dbReference type="InterPro" id="IPR002941">
    <property type="entry name" value="DNA_methylase_N4/N6"/>
</dbReference>
<dbReference type="InterPro" id="IPR029063">
    <property type="entry name" value="SAM-dependent_MTases_sf"/>
</dbReference>
<evidence type="ECO:0000256" key="2">
    <source>
        <dbReference type="ARBA" id="ARBA00022603"/>
    </source>
</evidence>
<proteinExistence type="inferred from homology"/>
<keyword evidence="2" id="KW-0489">Methyltransferase</keyword>
<name>A0ABQ2GPE3_9DEIO</name>
<keyword evidence="3" id="KW-0808">Transferase</keyword>
<evidence type="ECO:0000313" key="8">
    <source>
        <dbReference type="Proteomes" id="UP000661918"/>
    </source>
</evidence>
<dbReference type="Proteomes" id="UP000661918">
    <property type="component" value="Unassembled WGS sequence"/>
</dbReference>
<feature type="region of interest" description="Disordered" evidence="5">
    <location>
        <begin position="68"/>
        <end position="88"/>
    </location>
</feature>
<organism evidence="7 8">
    <name type="scientific">Deinococcus aerophilus</name>
    <dbReference type="NCBI Taxonomy" id="522488"/>
    <lineage>
        <taxon>Bacteria</taxon>
        <taxon>Thermotogati</taxon>
        <taxon>Deinococcota</taxon>
        <taxon>Deinococci</taxon>
        <taxon>Deinococcales</taxon>
        <taxon>Deinococcaceae</taxon>
        <taxon>Deinococcus</taxon>
    </lineage>
</organism>
<dbReference type="PRINTS" id="PR00506">
    <property type="entry name" value="D21N6MTFRASE"/>
</dbReference>
<dbReference type="Pfam" id="PF01555">
    <property type="entry name" value="N6_N4_Mtase"/>
    <property type="match status" value="1"/>
</dbReference>
<evidence type="ECO:0000256" key="5">
    <source>
        <dbReference type="SAM" id="MobiDB-lite"/>
    </source>
</evidence>
<feature type="domain" description="DNA methylase N-4/N-6" evidence="6">
    <location>
        <begin position="114"/>
        <end position="436"/>
    </location>
</feature>
<sequence>MIEELKRPDRLDEDRIEAIKALFPEAFPDGRFNPQALKELLEDPNEAVGQDADFYGLSWPGKKQARKRAASAPTVTLAPKPGEGENEQSTRNVIIEGDNLEVMQALLRAYAGKVKLIYIDPPYNTGNDFVYRDDFKSSTEAYLEETGQRDVEGLLVSNPRTGGRFHANWLNMIYPRLKMAHSLLMDDGLIFISIDDNELNNLRLVCGEVFGDENFIGNIVWQKKYAPANDTVNLSYMHEYIMVYAKQKKYSDAGRQIALISKMARSEAQNALYKNPDGDPRGDWASDNYTCNKTAEERPNLFYPIIQPKTGKEIWPSRSRVWAYSQIEHQKHIEEGRLWWGINKENETPRYKRYLSDVGGVVSDTWWSHDKVGHSDEAKKEFKALFSEATDAFDTPKPTRMIKRIVELATTGVDGHIVLDFFAGSGTTGQAVMEVNDADDGDRRFILVQAPEASKPGSEAMKAGLSTISKVTAERVRRAAKKIKAESKADRGFRVYQTTPSNLRKYRPITVQNVAELGGLDFKGSGALVPDFNSQNVITEMMLLEGFPLDSRIEQAPEFSDQVYVVSHPERSHRLLISLTADKLLDETVEQASQYPKDTFICLESSLTDQSKIRLADAVAKVKTL</sequence>